<keyword evidence="2" id="KW-0325">Glycoprotein</keyword>
<name>A0A2P4SJI1_BAMTH</name>
<dbReference type="PROSITE" id="PS51233">
    <property type="entry name" value="VWFD"/>
    <property type="match status" value="1"/>
</dbReference>
<protein>
    <recommendedName>
        <fullName evidence="4">VWFD domain-containing protein</fullName>
    </recommendedName>
</protein>
<evidence type="ECO:0000256" key="3">
    <source>
        <dbReference type="SAM" id="MobiDB-lite"/>
    </source>
</evidence>
<dbReference type="AlphaFoldDB" id="A0A2P4SJI1"/>
<gene>
    <name evidence="5" type="ORF">CIB84_011997</name>
</gene>
<reference evidence="5 6" key="1">
    <citation type="submission" date="2018-01" db="EMBL/GenBank/DDBJ databases">
        <title>Comparison of the Chinese Bamboo Partridge and Red Junglefowl genome sequences highlights the importance of demography in genome evolution.</title>
        <authorList>
            <person name="Tiley G.P."/>
            <person name="Kimball R.T."/>
            <person name="Braun E.L."/>
            <person name="Burleigh J.G."/>
        </authorList>
    </citation>
    <scope>NUCLEOTIDE SEQUENCE [LARGE SCALE GENOMIC DNA]</scope>
    <source>
        <strain evidence="5">RTK389</strain>
        <tissue evidence="5">Blood</tissue>
    </source>
</reference>
<dbReference type="InterPro" id="IPR014853">
    <property type="entry name" value="VWF/SSPO/ZAN-like_Cys-rich_dom"/>
</dbReference>
<dbReference type="SMART" id="SM00216">
    <property type="entry name" value="VWD"/>
    <property type="match status" value="1"/>
</dbReference>
<organism evidence="5 6">
    <name type="scientific">Bambusicola thoracicus</name>
    <name type="common">Chinese bamboo-partridge</name>
    <name type="synonym">Perdix thoracica</name>
    <dbReference type="NCBI Taxonomy" id="9083"/>
    <lineage>
        <taxon>Eukaryota</taxon>
        <taxon>Metazoa</taxon>
        <taxon>Chordata</taxon>
        <taxon>Craniata</taxon>
        <taxon>Vertebrata</taxon>
        <taxon>Euteleostomi</taxon>
        <taxon>Archelosauria</taxon>
        <taxon>Archosauria</taxon>
        <taxon>Dinosauria</taxon>
        <taxon>Saurischia</taxon>
        <taxon>Theropoda</taxon>
        <taxon>Coelurosauria</taxon>
        <taxon>Aves</taxon>
        <taxon>Neognathae</taxon>
        <taxon>Galloanserae</taxon>
        <taxon>Galliformes</taxon>
        <taxon>Phasianidae</taxon>
        <taxon>Perdicinae</taxon>
        <taxon>Bambusicola</taxon>
    </lineage>
</organism>
<dbReference type="Proteomes" id="UP000237246">
    <property type="component" value="Unassembled WGS sequence"/>
</dbReference>
<keyword evidence="1" id="KW-1015">Disulfide bond</keyword>
<dbReference type="OrthoDB" id="5945029at2759"/>
<dbReference type="InterPro" id="IPR050780">
    <property type="entry name" value="Mucin_vWF_Thrombospondin_sf"/>
</dbReference>
<evidence type="ECO:0000313" key="5">
    <source>
        <dbReference type="EMBL" id="POI24253.1"/>
    </source>
</evidence>
<keyword evidence="6" id="KW-1185">Reference proteome</keyword>
<dbReference type="SMART" id="SM00832">
    <property type="entry name" value="C8"/>
    <property type="match status" value="1"/>
</dbReference>
<comment type="caution">
    <text evidence="5">The sequence shown here is derived from an EMBL/GenBank/DDBJ whole genome shotgun (WGS) entry which is preliminary data.</text>
</comment>
<feature type="compositionally biased region" description="Pro residues" evidence="3">
    <location>
        <begin position="114"/>
        <end position="137"/>
    </location>
</feature>
<feature type="non-terminal residue" evidence="5">
    <location>
        <position position="408"/>
    </location>
</feature>
<dbReference type="Pfam" id="PF00094">
    <property type="entry name" value="VWD"/>
    <property type="match status" value="1"/>
</dbReference>
<dbReference type="EMBL" id="PPHD01042591">
    <property type="protein sequence ID" value="POI24253.1"/>
    <property type="molecule type" value="Genomic_DNA"/>
</dbReference>
<feature type="compositionally biased region" description="Low complexity" evidence="3">
    <location>
        <begin position="138"/>
        <end position="149"/>
    </location>
</feature>
<evidence type="ECO:0000256" key="1">
    <source>
        <dbReference type="ARBA" id="ARBA00023157"/>
    </source>
</evidence>
<feature type="region of interest" description="Disordered" evidence="3">
    <location>
        <begin position="108"/>
        <end position="149"/>
    </location>
</feature>
<evidence type="ECO:0000256" key="2">
    <source>
        <dbReference type="ARBA" id="ARBA00023180"/>
    </source>
</evidence>
<dbReference type="GO" id="GO:0031012">
    <property type="term" value="C:extracellular matrix"/>
    <property type="evidence" value="ECO:0007669"/>
    <property type="project" value="TreeGrafter"/>
</dbReference>
<dbReference type="PANTHER" id="PTHR11339">
    <property type="entry name" value="EXTRACELLULAR MATRIX GLYCOPROTEIN RELATED"/>
    <property type="match status" value="1"/>
</dbReference>
<dbReference type="InterPro" id="IPR001846">
    <property type="entry name" value="VWF_type-D"/>
</dbReference>
<dbReference type="GO" id="GO:0005615">
    <property type="term" value="C:extracellular space"/>
    <property type="evidence" value="ECO:0007669"/>
    <property type="project" value="TreeGrafter"/>
</dbReference>
<proteinExistence type="predicted"/>
<evidence type="ECO:0000259" key="4">
    <source>
        <dbReference type="PROSITE" id="PS51233"/>
    </source>
</evidence>
<evidence type="ECO:0000313" key="6">
    <source>
        <dbReference type="Proteomes" id="UP000237246"/>
    </source>
</evidence>
<sequence>SINTKTWDTIARHLNATSTPNNNHTELRAINTNTWDTLARHLNATSTPNNNHTKLRSINAKTWDTIARHLNATSTPNNNHTKLRCLERVYHLQGVKLHIDSNFCHTSPTIGPSTPKPGTPLPDITTPPPHSPTPSSPTPSSSHASCTASGDPHYNTFDHRVHNFMGNCSYTLSKVCNISQNIPYFDVSTTNEHRGSNTKVSYVKSVQVEVYGYQISMLKSKKVNVNGSRMNLPIFIEKKISIQNSGGYVLLETDFGLWVRYDGNHYAEVSVPSDYSGLLCGLCGNFNGDPNDDNIKPNGDTASNSNELGQSWLVPENNTMCSVGTEDQCDAVLESEAKKNTACGMITDPTGIFKDCHNKVPPENFFNNCVYDMCFTEGQATSLCYGLQAYAESCISAGICIEWRNATL</sequence>
<feature type="domain" description="VWFD" evidence="4">
    <location>
        <begin position="144"/>
        <end position="322"/>
    </location>
</feature>
<accession>A0A2P4SJI1</accession>
<dbReference type="PANTHER" id="PTHR11339:SF374">
    <property type="entry name" value="ZONADHESIN"/>
    <property type="match status" value="1"/>
</dbReference>
<dbReference type="Pfam" id="PF08742">
    <property type="entry name" value="C8"/>
    <property type="match status" value="1"/>
</dbReference>
<feature type="non-terminal residue" evidence="5">
    <location>
        <position position="1"/>
    </location>
</feature>